<reference evidence="2" key="1">
    <citation type="submission" date="2022-03" db="EMBL/GenBank/DDBJ databases">
        <authorList>
            <person name="Martin C."/>
        </authorList>
    </citation>
    <scope>NUCLEOTIDE SEQUENCE</scope>
</reference>
<accession>A0A8S4MYR6</accession>
<proteinExistence type="predicted"/>
<keyword evidence="1" id="KW-0732">Signal</keyword>
<comment type="caution">
    <text evidence="2">The sequence shown here is derived from an EMBL/GenBank/DDBJ whole genome shotgun (WGS) entry which is preliminary data.</text>
</comment>
<protein>
    <submittedName>
        <fullName evidence="2">Uncharacterized protein</fullName>
    </submittedName>
</protein>
<name>A0A8S4MYR6_OWEFU</name>
<dbReference type="EMBL" id="CAIIXF020000001">
    <property type="protein sequence ID" value="CAH1774093.1"/>
    <property type="molecule type" value="Genomic_DNA"/>
</dbReference>
<organism evidence="2 3">
    <name type="scientific">Owenia fusiformis</name>
    <name type="common">Polychaete worm</name>
    <dbReference type="NCBI Taxonomy" id="6347"/>
    <lineage>
        <taxon>Eukaryota</taxon>
        <taxon>Metazoa</taxon>
        <taxon>Spiralia</taxon>
        <taxon>Lophotrochozoa</taxon>
        <taxon>Annelida</taxon>
        <taxon>Polychaeta</taxon>
        <taxon>Sedentaria</taxon>
        <taxon>Canalipalpata</taxon>
        <taxon>Sabellida</taxon>
        <taxon>Oweniida</taxon>
        <taxon>Oweniidae</taxon>
        <taxon>Owenia</taxon>
    </lineage>
</organism>
<gene>
    <name evidence="2" type="ORF">OFUS_LOCUS1613</name>
</gene>
<evidence type="ECO:0000256" key="1">
    <source>
        <dbReference type="SAM" id="SignalP"/>
    </source>
</evidence>
<evidence type="ECO:0000313" key="3">
    <source>
        <dbReference type="Proteomes" id="UP000749559"/>
    </source>
</evidence>
<sequence length="115" mass="12956">MRRSLFFQTPPSLGQCCRMVSYIVIVWTILLVTASNCKAQISCDPRTFYDCKLTPIDCISNTDCKNKWLGTEGYETSQCSPSDHKGLSCIFWCELAFLFIGEYPSLCKQANGGIF</sequence>
<feature type="signal peptide" evidence="1">
    <location>
        <begin position="1"/>
        <end position="39"/>
    </location>
</feature>
<evidence type="ECO:0000313" key="2">
    <source>
        <dbReference type="EMBL" id="CAH1774093.1"/>
    </source>
</evidence>
<dbReference type="AlphaFoldDB" id="A0A8S4MYR6"/>
<dbReference type="Proteomes" id="UP000749559">
    <property type="component" value="Unassembled WGS sequence"/>
</dbReference>
<keyword evidence="3" id="KW-1185">Reference proteome</keyword>
<feature type="chain" id="PRO_5035939249" evidence="1">
    <location>
        <begin position="40"/>
        <end position="115"/>
    </location>
</feature>